<name>A0A1I1NJX0_9ACTN</name>
<sequence>MSEKNGLDAAATWLLESFARLVAEHDVPGATVAVLADGRIATATGGVTSLATGVAVDADTVFQIGSITKIWTTTLVLQLVDDGLVDLDEPLLTYLPELVIGDMEAAKVITVRHLLTHTAGFEGDIFTDTGRGEDAIEKYVATLTDLPQLFAPGETFSYNNTGFVVLGRLVEVLRGKPYDEVLLERIAQPLGLARVSPSPYEAILHRAATGHVAGEDGSTLTTAPTWALARSNAPAGSMLAMTPTDLLGFVRMHLDGGTAPDGTRVLSAESTEAMQTRQVDLPRLSGMGDAWGLGWELFDTPQGTVVAHDGGTIGQAAFLRVVPEAGVAIAMLTNGGDFFGLFNDVVAKLLADLTGVVLPARPTPPEHPDTVDVSRYLGHYADTIYDIRVTQDADGRVWLDREPKDIIAEIGERPIRFELVHLAEDSLISVEAFHGIHVVFAFIGDTNGDGTGKAKYVHYGRVVSRVDTPVSGNPLHPKKEERS</sequence>
<dbReference type="SUPFAM" id="SSF56601">
    <property type="entry name" value="beta-lactamase/transpeptidase-like"/>
    <property type="match status" value="1"/>
</dbReference>
<dbReference type="EMBL" id="FOLB01000018">
    <property type="protein sequence ID" value="SFC97949.1"/>
    <property type="molecule type" value="Genomic_DNA"/>
</dbReference>
<dbReference type="Proteomes" id="UP000198832">
    <property type="component" value="Unassembled WGS sequence"/>
</dbReference>
<dbReference type="RefSeq" id="WP_091126418.1">
    <property type="nucleotide sequence ID" value="NZ_FOLB01000018.1"/>
</dbReference>
<dbReference type="OrthoDB" id="3325701at2"/>
<dbReference type="PANTHER" id="PTHR46825">
    <property type="entry name" value="D-ALANYL-D-ALANINE-CARBOXYPEPTIDASE/ENDOPEPTIDASE AMPH"/>
    <property type="match status" value="1"/>
</dbReference>
<evidence type="ECO:0000313" key="2">
    <source>
        <dbReference type="EMBL" id="SFC97949.1"/>
    </source>
</evidence>
<feature type="domain" description="Beta-lactamase-related" evidence="1">
    <location>
        <begin position="18"/>
        <end position="337"/>
    </location>
</feature>
<protein>
    <submittedName>
        <fullName evidence="2">CubicO group peptidase, beta-lactamase class C family</fullName>
    </submittedName>
</protein>
<keyword evidence="3" id="KW-1185">Reference proteome</keyword>
<gene>
    <name evidence="2" type="ORF">SAMN04487968_1185</name>
</gene>
<evidence type="ECO:0000259" key="1">
    <source>
        <dbReference type="Pfam" id="PF00144"/>
    </source>
</evidence>
<dbReference type="Pfam" id="PF00144">
    <property type="entry name" value="Beta-lactamase"/>
    <property type="match status" value="1"/>
</dbReference>
<accession>A0A1I1NJX0</accession>
<reference evidence="2 3" key="1">
    <citation type="submission" date="2016-10" db="EMBL/GenBank/DDBJ databases">
        <authorList>
            <person name="de Groot N.N."/>
        </authorList>
    </citation>
    <scope>NUCLEOTIDE SEQUENCE [LARGE SCALE GENOMIC DNA]</scope>
    <source>
        <strain evidence="2 3">CGMCC 1.7056</strain>
    </source>
</reference>
<dbReference type="PANTHER" id="PTHR46825:SF9">
    <property type="entry name" value="BETA-LACTAMASE-RELATED DOMAIN-CONTAINING PROTEIN"/>
    <property type="match status" value="1"/>
</dbReference>
<organism evidence="2 3">
    <name type="scientific">Nocardioides terrae</name>
    <dbReference type="NCBI Taxonomy" id="574651"/>
    <lineage>
        <taxon>Bacteria</taxon>
        <taxon>Bacillati</taxon>
        <taxon>Actinomycetota</taxon>
        <taxon>Actinomycetes</taxon>
        <taxon>Propionibacteriales</taxon>
        <taxon>Nocardioidaceae</taxon>
        <taxon>Nocardioides</taxon>
    </lineage>
</organism>
<dbReference type="InterPro" id="IPR050491">
    <property type="entry name" value="AmpC-like"/>
</dbReference>
<dbReference type="InterPro" id="IPR001466">
    <property type="entry name" value="Beta-lactam-related"/>
</dbReference>
<proteinExistence type="predicted"/>
<dbReference type="AlphaFoldDB" id="A0A1I1NJX0"/>
<dbReference type="InterPro" id="IPR012338">
    <property type="entry name" value="Beta-lactam/transpept-like"/>
</dbReference>
<dbReference type="STRING" id="574651.SAMN04487968_1185"/>
<dbReference type="Gene3D" id="3.40.710.10">
    <property type="entry name" value="DD-peptidase/beta-lactamase superfamily"/>
    <property type="match status" value="1"/>
</dbReference>
<evidence type="ECO:0000313" key="3">
    <source>
        <dbReference type="Proteomes" id="UP000198832"/>
    </source>
</evidence>